<dbReference type="FunFam" id="1.25.40.10:FF:001086">
    <property type="entry name" value="Pentatricopeptide repeat-containing protein At4g33170"/>
    <property type="match status" value="1"/>
</dbReference>
<dbReference type="EMBL" id="QPKB01000002">
    <property type="protein sequence ID" value="RWR76305.1"/>
    <property type="molecule type" value="Genomic_DNA"/>
</dbReference>
<dbReference type="PROSITE" id="PS51375">
    <property type="entry name" value="PPR"/>
    <property type="match status" value="6"/>
</dbReference>
<dbReference type="Pfam" id="PF12854">
    <property type="entry name" value="PPR_1"/>
    <property type="match status" value="2"/>
</dbReference>
<sequence length="896" mass="99786">MRRCPSMLLRSRDSNLNLHLIPPCHFSSLSPKPSLFQNPPWLELLRTSISFRDLSLGQCAHACIITSGLSSDRFFTNNLITMYAKNGYLTHARHLFDKTTDRDLVTWNSILSAYSALSTESHDTKQGLLLFREMRFSSIPSTRLTLAPVLKLCLQSGLPDTAETVHGYALKIGLDWDIFVSGALVNIYAKFGRIKNARYLFDEMPDRDVVLWNVMIKSYMQMGLEYEANLLFSELHRSRLHPDDVSMRCILGGSSDRGSVEQVRAYAIKMCLFKENSDVIVWNKMLSGFFQGGKNEDVVECFVEMKRSNVEYDNVTFIIILSAITSANDLNSGEQIHSMAIKSGLDSEISVANNLINMYAKTGGLDCMQRVFNEMKELDLVSWNTVISSYAQNGCEEKSIMLFLAMLCDGVSPDQFTLASVFRGCTAIAEGSVLGKQVHVHALKTGLLADVFVYTSLIDVYAKNQNVQDAESLFSDMNGYDLASCNAMIAGYVTNGENIKALSLFSSINNRGDRLNQFMLATAIKACSCLVGLEQGKQLHAHSLKLGFDSDLCISSGILDLYLKCGDTRDAYVVFGDISEPDEVAWTSMISGCVENGDDEYALLLYHQMRLSGVLPDEFTFATLIKACSCLAALEHGKQIHANAIKFDLVSDVFVGTSIIDMYAKCGCIEESYQLFTRIGVRSIASWNAMVVGFAQHGNAEEALHIFQIMRHLGVQPDGITFIGVLSACSHSGLLSEAYMYFDLMYKDYGIKPEIEHYSCLVDVLGRAGLVDEAEKLIDSMPFEASASMCGALLGACRIKGNVEIGQRVATRLLHLEPLDPSAYVLLSNIYAAANRWDDVADARKMMKTRKVKKDPGYSWIEIKNKVHLFVADDRSHPEADAIYRKLDFLYFYKCP</sequence>
<dbReference type="PANTHER" id="PTHR47926">
    <property type="entry name" value="PENTATRICOPEPTIDE REPEAT-CONTAINING PROTEIN"/>
    <property type="match status" value="1"/>
</dbReference>
<dbReference type="OrthoDB" id="3231855at2759"/>
<dbReference type="InterPro" id="IPR011990">
    <property type="entry name" value="TPR-like_helical_dom_sf"/>
</dbReference>
<dbReference type="Proteomes" id="UP000283530">
    <property type="component" value="Unassembled WGS sequence"/>
</dbReference>
<dbReference type="Gene3D" id="1.25.40.10">
    <property type="entry name" value="Tetratricopeptide repeat domain"/>
    <property type="match status" value="6"/>
</dbReference>
<dbReference type="FunFam" id="1.25.40.10:FF:000343">
    <property type="entry name" value="Pentatricopeptide repeat-containing protein At3g58590"/>
    <property type="match status" value="1"/>
</dbReference>
<dbReference type="GO" id="GO:0009451">
    <property type="term" value="P:RNA modification"/>
    <property type="evidence" value="ECO:0007669"/>
    <property type="project" value="InterPro"/>
</dbReference>
<feature type="repeat" description="PPR" evidence="2">
    <location>
        <begin position="582"/>
        <end position="616"/>
    </location>
</feature>
<dbReference type="PANTHER" id="PTHR47926:SF543">
    <property type="entry name" value="(WILD MALAYSIAN BANANA) HYPOTHETICAL PROTEIN"/>
    <property type="match status" value="1"/>
</dbReference>
<feature type="repeat" description="PPR" evidence="2">
    <location>
        <begin position="208"/>
        <end position="242"/>
    </location>
</feature>
<organism evidence="3 4">
    <name type="scientific">Cinnamomum micranthum f. kanehirae</name>
    <dbReference type="NCBI Taxonomy" id="337451"/>
    <lineage>
        <taxon>Eukaryota</taxon>
        <taxon>Viridiplantae</taxon>
        <taxon>Streptophyta</taxon>
        <taxon>Embryophyta</taxon>
        <taxon>Tracheophyta</taxon>
        <taxon>Spermatophyta</taxon>
        <taxon>Magnoliopsida</taxon>
        <taxon>Magnoliidae</taxon>
        <taxon>Laurales</taxon>
        <taxon>Lauraceae</taxon>
        <taxon>Cinnamomum</taxon>
    </lineage>
</organism>
<keyword evidence="1" id="KW-0677">Repeat</keyword>
<gene>
    <name evidence="3" type="ORF">CKAN_00474300</name>
</gene>
<dbReference type="AlphaFoldDB" id="A0A3S3MWR4"/>
<evidence type="ECO:0000256" key="1">
    <source>
        <dbReference type="ARBA" id="ARBA00022737"/>
    </source>
</evidence>
<dbReference type="GO" id="GO:0003723">
    <property type="term" value="F:RNA binding"/>
    <property type="evidence" value="ECO:0007669"/>
    <property type="project" value="InterPro"/>
</dbReference>
<dbReference type="FunFam" id="1.25.40.10:FF:000687">
    <property type="entry name" value="Pentatricopeptide repeat-containing protein At4g33170"/>
    <property type="match status" value="1"/>
</dbReference>
<accession>A0A3S3MWR4</accession>
<dbReference type="FunFam" id="1.25.40.10:FF:000366">
    <property type="entry name" value="Pentatricopeptide (PPR) repeat-containing protein"/>
    <property type="match status" value="1"/>
</dbReference>
<dbReference type="InterPro" id="IPR046960">
    <property type="entry name" value="PPR_At4g14850-like_plant"/>
</dbReference>
<evidence type="ECO:0000313" key="3">
    <source>
        <dbReference type="EMBL" id="RWR76305.1"/>
    </source>
</evidence>
<dbReference type="Pfam" id="PF13041">
    <property type="entry name" value="PPR_2"/>
    <property type="match status" value="4"/>
</dbReference>
<proteinExistence type="predicted"/>
<feature type="repeat" description="PPR" evidence="2">
    <location>
        <begin position="450"/>
        <end position="484"/>
    </location>
</feature>
<dbReference type="STRING" id="337451.A0A3S3MWR4"/>
<feature type="repeat" description="PPR" evidence="2">
    <location>
        <begin position="683"/>
        <end position="717"/>
    </location>
</feature>
<feature type="repeat" description="PPR" evidence="2">
    <location>
        <begin position="379"/>
        <end position="413"/>
    </location>
</feature>
<feature type="repeat" description="PPR" evidence="2">
    <location>
        <begin position="278"/>
        <end position="312"/>
    </location>
</feature>
<evidence type="ECO:0000256" key="2">
    <source>
        <dbReference type="PROSITE-ProRule" id="PRU00708"/>
    </source>
</evidence>
<protein>
    <submittedName>
        <fullName evidence="3">Pentatricopeptide repeat</fullName>
    </submittedName>
</protein>
<dbReference type="FunFam" id="1.25.40.10:FF:000243">
    <property type="entry name" value="Pentatricopeptide repeat-containing protein chloroplastic"/>
    <property type="match status" value="1"/>
</dbReference>
<dbReference type="Pfam" id="PF20431">
    <property type="entry name" value="E_motif"/>
    <property type="match status" value="1"/>
</dbReference>
<dbReference type="Pfam" id="PF01535">
    <property type="entry name" value="PPR"/>
    <property type="match status" value="6"/>
</dbReference>
<keyword evidence="4" id="KW-1185">Reference proteome</keyword>
<dbReference type="NCBIfam" id="TIGR00756">
    <property type="entry name" value="PPR"/>
    <property type="match status" value="7"/>
</dbReference>
<dbReference type="InterPro" id="IPR046848">
    <property type="entry name" value="E_motif"/>
</dbReference>
<evidence type="ECO:0000313" key="4">
    <source>
        <dbReference type="Proteomes" id="UP000283530"/>
    </source>
</evidence>
<reference evidence="3 4" key="1">
    <citation type="journal article" date="2019" name="Nat. Plants">
        <title>Stout camphor tree genome fills gaps in understanding of flowering plant genome evolution.</title>
        <authorList>
            <person name="Chaw S.M."/>
            <person name="Liu Y.C."/>
            <person name="Wu Y.W."/>
            <person name="Wang H.Y."/>
            <person name="Lin C.I."/>
            <person name="Wu C.S."/>
            <person name="Ke H.M."/>
            <person name="Chang L.Y."/>
            <person name="Hsu C.Y."/>
            <person name="Yang H.T."/>
            <person name="Sudianto E."/>
            <person name="Hsu M.H."/>
            <person name="Wu K.P."/>
            <person name="Wang L.N."/>
            <person name="Leebens-Mack J.H."/>
            <person name="Tsai I.J."/>
        </authorList>
    </citation>
    <scope>NUCLEOTIDE SEQUENCE [LARGE SCALE GENOMIC DNA]</scope>
    <source>
        <strain evidence="4">cv. Chaw 1501</strain>
        <tissue evidence="3">Young leaves</tissue>
    </source>
</reference>
<name>A0A3S3MWR4_9MAGN</name>
<dbReference type="InterPro" id="IPR002885">
    <property type="entry name" value="PPR_rpt"/>
</dbReference>
<comment type="caution">
    <text evidence="3">The sequence shown here is derived from an EMBL/GenBank/DDBJ whole genome shotgun (WGS) entry which is preliminary data.</text>
</comment>